<evidence type="ECO:0000256" key="1">
    <source>
        <dbReference type="ARBA" id="ARBA00005429"/>
    </source>
</evidence>
<dbReference type="EMBL" id="JAHGAV010000589">
    <property type="protein sequence ID" value="KAG6924477.1"/>
    <property type="molecule type" value="Genomic_DNA"/>
</dbReference>
<protein>
    <submittedName>
        <fullName evidence="6">T cell specific GTPase 2</fullName>
    </submittedName>
</protein>
<dbReference type="InterPro" id="IPR007743">
    <property type="entry name" value="Immunity-related_GTPase-like"/>
</dbReference>
<evidence type="ECO:0000313" key="7">
    <source>
        <dbReference type="Proteomes" id="UP000765507"/>
    </source>
</evidence>
<dbReference type="GO" id="GO:0016787">
    <property type="term" value="F:hydrolase activity"/>
    <property type="evidence" value="ECO:0007669"/>
    <property type="project" value="UniProtKB-KW"/>
</dbReference>
<evidence type="ECO:0000256" key="2">
    <source>
        <dbReference type="ARBA" id="ARBA00022741"/>
    </source>
</evidence>
<dbReference type="AlphaFoldDB" id="A0A8T1S6Z9"/>
<dbReference type="InterPro" id="IPR030385">
    <property type="entry name" value="G_IRG_dom"/>
</dbReference>
<dbReference type="Proteomes" id="UP000765507">
    <property type="component" value="Unassembled WGS sequence"/>
</dbReference>
<evidence type="ECO:0000256" key="3">
    <source>
        <dbReference type="ARBA" id="ARBA00022801"/>
    </source>
</evidence>
<keyword evidence="4" id="KW-0342">GTP-binding</keyword>
<reference evidence="6 7" key="1">
    <citation type="journal article" date="2020" name="G3 (Bethesda)">
        <title>Draft Genome of the Common Snapping Turtle, Chelydra serpentina, a Model for Phenotypic Plasticity in Reptiles.</title>
        <authorList>
            <person name="Das D."/>
            <person name="Singh S.K."/>
            <person name="Bierstedt J."/>
            <person name="Erickson A."/>
            <person name="Galli G.L.J."/>
            <person name="Crossley D.A. 2nd"/>
            <person name="Rhen T."/>
        </authorList>
    </citation>
    <scope>NUCLEOTIDE SEQUENCE [LARGE SCALE GENOMIC DNA]</scope>
    <source>
        <strain evidence="6">KW</strain>
    </source>
</reference>
<dbReference type="PANTHER" id="PTHR32341:SF10">
    <property type="entry name" value="INTERFERON-INDUCIBLE GTPASE 5"/>
    <property type="match status" value="1"/>
</dbReference>
<keyword evidence="3" id="KW-0378">Hydrolase</keyword>
<dbReference type="InterPro" id="IPR027417">
    <property type="entry name" value="P-loop_NTPase"/>
</dbReference>
<feature type="domain" description="IRG-type G" evidence="5">
    <location>
        <begin position="55"/>
        <end position="235"/>
    </location>
</feature>
<dbReference type="Gene3D" id="3.40.50.300">
    <property type="entry name" value="P-loop containing nucleotide triphosphate hydrolases"/>
    <property type="match status" value="1"/>
</dbReference>
<keyword evidence="2" id="KW-0547">Nucleotide-binding</keyword>
<name>A0A8T1S6Z9_CHESE</name>
<dbReference type="GO" id="GO:0016020">
    <property type="term" value="C:membrane"/>
    <property type="evidence" value="ECO:0007669"/>
    <property type="project" value="InterPro"/>
</dbReference>
<accession>A0A8T1S6Z9</accession>
<gene>
    <name evidence="6" type="ORF">G0U57_017215</name>
</gene>
<dbReference type="OrthoDB" id="422720at2759"/>
<evidence type="ECO:0000313" key="6">
    <source>
        <dbReference type="EMBL" id="KAG6924477.1"/>
    </source>
</evidence>
<dbReference type="SUPFAM" id="SSF52540">
    <property type="entry name" value="P-loop containing nucleoside triphosphate hydrolases"/>
    <property type="match status" value="1"/>
</dbReference>
<evidence type="ECO:0000256" key="4">
    <source>
        <dbReference type="ARBA" id="ARBA00023134"/>
    </source>
</evidence>
<sequence>MADLKPTCGDLYAEYRITLPGMSVEQTKQIEAAIKAGNVLEADSVVQTFKNLSGIEFNIAVTGESGSGKSSLVNAIRGLGDEDKGAAETRVVEMTKEPAPYCHPTCPTMIVWDLPSIGTPDFQPDAYLKQVKFSRYDVFIIIASEKSRFCHTKLAREIQKMGKTFFFVRSKVDLDLYNEESKESINEERTLEKIRNDCINNLSRVGMSSPQVFLVSSREFQKYDSPQLQKTLLKEFYNHKMETFRVTEAPSSRG</sequence>
<dbReference type="GO" id="GO:0005525">
    <property type="term" value="F:GTP binding"/>
    <property type="evidence" value="ECO:0007669"/>
    <property type="project" value="UniProtKB-KW"/>
</dbReference>
<dbReference type="Pfam" id="PF05049">
    <property type="entry name" value="IIGP"/>
    <property type="match status" value="1"/>
</dbReference>
<keyword evidence="7" id="KW-1185">Reference proteome</keyword>
<proteinExistence type="inferred from homology"/>
<comment type="similarity">
    <text evidence="1">Belongs to the TRAFAC class dynamin-like GTPase superfamily. IRG family.</text>
</comment>
<dbReference type="PROSITE" id="PS51716">
    <property type="entry name" value="G_IRG"/>
    <property type="match status" value="1"/>
</dbReference>
<organism evidence="6 7">
    <name type="scientific">Chelydra serpentina</name>
    <name type="common">Snapping turtle</name>
    <name type="synonym">Testudo serpentina</name>
    <dbReference type="NCBI Taxonomy" id="8475"/>
    <lineage>
        <taxon>Eukaryota</taxon>
        <taxon>Metazoa</taxon>
        <taxon>Chordata</taxon>
        <taxon>Craniata</taxon>
        <taxon>Vertebrata</taxon>
        <taxon>Euteleostomi</taxon>
        <taxon>Archelosauria</taxon>
        <taxon>Testudinata</taxon>
        <taxon>Testudines</taxon>
        <taxon>Cryptodira</taxon>
        <taxon>Durocryptodira</taxon>
        <taxon>Americhelydia</taxon>
        <taxon>Chelydroidea</taxon>
        <taxon>Chelydridae</taxon>
        <taxon>Chelydra</taxon>
    </lineage>
</organism>
<evidence type="ECO:0000259" key="5">
    <source>
        <dbReference type="PROSITE" id="PS51716"/>
    </source>
</evidence>
<dbReference type="PANTHER" id="PTHR32341">
    <property type="entry name" value="INTERFERON-INDUCIBLE GTPASE"/>
    <property type="match status" value="1"/>
</dbReference>
<dbReference type="FunFam" id="3.40.50.300:FF:000541">
    <property type="entry name" value="Immunity related GTPase M"/>
    <property type="match status" value="1"/>
</dbReference>
<comment type="caution">
    <text evidence="6">The sequence shown here is derived from an EMBL/GenBank/DDBJ whole genome shotgun (WGS) entry which is preliminary data.</text>
</comment>
<dbReference type="InterPro" id="IPR051515">
    <property type="entry name" value="IRG"/>
</dbReference>